<dbReference type="PANTHER" id="PTHR11808">
    <property type="entry name" value="TRANS-SULFURATION ENZYME FAMILY MEMBER"/>
    <property type="match status" value="1"/>
</dbReference>
<dbReference type="GO" id="GO:0008483">
    <property type="term" value="F:transaminase activity"/>
    <property type="evidence" value="ECO:0007669"/>
    <property type="project" value="UniProtKB-KW"/>
</dbReference>
<dbReference type="Pfam" id="PF01053">
    <property type="entry name" value="Cys_Met_Meta_PP"/>
    <property type="match status" value="1"/>
</dbReference>
<dbReference type="InterPro" id="IPR015424">
    <property type="entry name" value="PyrdxlP-dep_Trfase"/>
</dbReference>
<keyword evidence="6" id="KW-0808">Transferase</keyword>
<dbReference type="GO" id="GO:0005737">
    <property type="term" value="C:cytoplasm"/>
    <property type="evidence" value="ECO:0007669"/>
    <property type="project" value="TreeGrafter"/>
</dbReference>
<dbReference type="OrthoDB" id="9780685at2"/>
<dbReference type="Proteomes" id="UP000430670">
    <property type="component" value="Unassembled WGS sequence"/>
</dbReference>
<organism evidence="6 7">
    <name type="scientific">Heliobacterium mobile</name>
    <name type="common">Heliobacillus mobilis</name>
    <dbReference type="NCBI Taxonomy" id="28064"/>
    <lineage>
        <taxon>Bacteria</taxon>
        <taxon>Bacillati</taxon>
        <taxon>Bacillota</taxon>
        <taxon>Clostridia</taxon>
        <taxon>Eubacteriales</taxon>
        <taxon>Heliobacteriaceae</taxon>
        <taxon>Heliobacterium</taxon>
    </lineage>
</organism>
<dbReference type="GO" id="GO:0016846">
    <property type="term" value="F:carbon-sulfur lyase activity"/>
    <property type="evidence" value="ECO:0007669"/>
    <property type="project" value="TreeGrafter"/>
</dbReference>
<keyword evidence="6" id="KW-0032">Aminotransferase</keyword>
<dbReference type="GO" id="GO:0019346">
    <property type="term" value="P:transsulfuration"/>
    <property type="evidence" value="ECO:0007669"/>
    <property type="project" value="InterPro"/>
</dbReference>
<dbReference type="FunFam" id="3.40.640.10:FF:000009">
    <property type="entry name" value="Cystathionine gamma-synthase homolog"/>
    <property type="match status" value="1"/>
</dbReference>
<dbReference type="PIRSF" id="PIRSF001434">
    <property type="entry name" value="CGS"/>
    <property type="match status" value="1"/>
</dbReference>
<evidence type="ECO:0000256" key="5">
    <source>
        <dbReference type="RuleBase" id="RU362118"/>
    </source>
</evidence>
<dbReference type="Gene3D" id="3.40.640.10">
    <property type="entry name" value="Type I PLP-dependent aspartate aminotransferase-like (Major domain)"/>
    <property type="match status" value="1"/>
</dbReference>
<protein>
    <submittedName>
        <fullName evidence="6">Aminotransferase class I/II-fold pyridoxal phosphate-dependent enzyme</fullName>
    </submittedName>
</protein>
<sequence>MHIESLLAQAGNGKDQVTGAVSFPVYQTATFRHPALGESTGYDYSRSGNPTRQVLEDLIANLEGGARGLAFASGLAAITNVLSLFRPGDHLVLCQDLYGGTYRLLEQVYGPWGLTASYVDTSDLEQVYGAITSQTKAIFIETPTNPTMRITDLSAVSQICRERDLLLIVDNTFMSPYLQQPIALGAHIVVHSGTKYLGGHNDVVAGLVVAATEDIGERLAFHQNASGAVLAPWDAWLLVRGIKTLGLRLDRAQENAATIARWLETHPAVEGVDFIGLENHPGREVHFRQAKGPGAMISFRVKDPAIIARVLQRIQLISFAESLGGVESLLTFPARQTHGDIPLEIRERCGVTDSLLRLSVGIENVQDLIADLDQALAFE</sequence>
<proteinExistence type="inferred from homology"/>
<dbReference type="Gene3D" id="3.90.1150.10">
    <property type="entry name" value="Aspartate Aminotransferase, domain 1"/>
    <property type="match status" value="1"/>
</dbReference>
<dbReference type="CDD" id="cd00614">
    <property type="entry name" value="CGS_like"/>
    <property type="match status" value="1"/>
</dbReference>
<gene>
    <name evidence="6" type="ORF">GJ688_07890</name>
</gene>
<dbReference type="InterPro" id="IPR000277">
    <property type="entry name" value="Cys/Met-Metab_PyrdxlP-dep_enz"/>
</dbReference>
<evidence type="ECO:0000313" key="7">
    <source>
        <dbReference type="Proteomes" id="UP000430670"/>
    </source>
</evidence>
<dbReference type="SUPFAM" id="SSF53383">
    <property type="entry name" value="PLP-dependent transferases"/>
    <property type="match status" value="1"/>
</dbReference>
<evidence type="ECO:0000313" key="6">
    <source>
        <dbReference type="EMBL" id="MTV48902.1"/>
    </source>
</evidence>
<reference evidence="6 7" key="1">
    <citation type="submission" date="2019-11" db="EMBL/GenBank/DDBJ databases">
        <title>Whole-genome sequence of a the green, strictly anaerobic photosynthetic bacterium Heliobacillus mobilis DSM 6151.</title>
        <authorList>
            <person name="Kyndt J.A."/>
            <person name="Meyer T.E."/>
        </authorList>
    </citation>
    <scope>NUCLEOTIDE SEQUENCE [LARGE SCALE GENOMIC DNA]</scope>
    <source>
        <strain evidence="6 7">DSM 6151</strain>
    </source>
</reference>
<name>A0A6I3SJJ1_HELMO</name>
<evidence type="ECO:0000256" key="1">
    <source>
        <dbReference type="ARBA" id="ARBA00001933"/>
    </source>
</evidence>
<dbReference type="EMBL" id="WNKU01000007">
    <property type="protein sequence ID" value="MTV48902.1"/>
    <property type="molecule type" value="Genomic_DNA"/>
</dbReference>
<dbReference type="FunFam" id="3.90.1150.10:FF:000033">
    <property type="entry name" value="Cystathionine gamma-synthase"/>
    <property type="match status" value="1"/>
</dbReference>
<comment type="similarity">
    <text evidence="2 5">Belongs to the trans-sulfuration enzymes family.</text>
</comment>
<dbReference type="PANTHER" id="PTHR11808:SF90">
    <property type="entry name" value="CYSTATHIONINE GAMMA-SYNTHASE"/>
    <property type="match status" value="1"/>
</dbReference>
<dbReference type="GO" id="GO:0009086">
    <property type="term" value="P:methionine biosynthetic process"/>
    <property type="evidence" value="ECO:0007669"/>
    <property type="project" value="UniProtKB-ARBA"/>
</dbReference>
<dbReference type="AlphaFoldDB" id="A0A6I3SJJ1"/>
<dbReference type="RefSeq" id="WP_155476007.1">
    <property type="nucleotide sequence ID" value="NZ_WNKU01000007.1"/>
</dbReference>
<keyword evidence="3 4" id="KW-0663">Pyridoxal phosphate</keyword>
<accession>A0A6I3SJJ1</accession>
<comment type="cofactor">
    <cofactor evidence="1 5">
        <name>pyridoxal 5'-phosphate</name>
        <dbReference type="ChEBI" id="CHEBI:597326"/>
    </cofactor>
</comment>
<evidence type="ECO:0000256" key="3">
    <source>
        <dbReference type="ARBA" id="ARBA00022898"/>
    </source>
</evidence>
<dbReference type="GO" id="GO:0030170">
    <property type="term" value="F:pyridoxal phosphate binding"/>
    <property type="evidence" value="ECO:0007669"/>
    <property type="project" value="InterPro"/>
</dbReference>
<evidence type="ECO:0000256" key="4">
    <source>
        <dbReference type="PIRSR" id="PIRSR001434-2"/>
    </source>
</evidence>
<evidence type="ECO:0000256" key="2">
    <source>
        <dbReference type="ARBA" id="ARBA00009077"/>
    </source>
</evidence>
<dbReference type="InterPro" id="IPR015421">
    <property type="entry name" value="PyrdxlP-dep_Trfase_major"/>
</dbReference>
<feature type="modified residue" description="N6-(pyridoxal phosphate)lysine" evidence="4">
    <location>
        <position position="195"/>
    </location>
</feature>
<keyword evidence="7" id="KW-1185">Reference proteome</keyword>
<comment type="caution">
    <text evidence="6">The sequence shown here is derived from an EMBL/GenBank/DDBJ whole genome shotgun (WGS) entry which is preliminary data.</text>
</comment>
<dbReference type="InterPro" id="IPR015422">
    <property type="entry name" value="PyrdxlP-dep_Trfase_small"/>
</dbReference>